<evidence type="ECO:0000313" key="1">
    <source>
        <dbReference type="EMBL" id="KAK3720667.1"/>
    </source>
</evidence>
<dbReference type="Proteomes" id="UP001281147">
    <property type="component" value="Unassembled WGS sequence"/>
</dbReference>
<protein>
    <submittedName>
        <fullName evidence="1">HIR complex subunit</fullName>
    </submittedName>
</protein>
<dbReference type="EMBL" id="JAUTXU010000021">
    <property type="protein sequence ID" value="KAK3720667.1"/>
    <property type="molecule type" value="Genomic_DNA"/>
</dbReference>
<comment type="caution">
    <text evidence="1">The sequence shown here is derived from an EMBL/GenBank/DDBJ whole genome shotgun (WGS) entry which is preliminary data.</text>
</comment>
<reference evidence="1" key="1">
    <citation type="submission" date="2023-07" db="EMBL/GenBank/DDBJ databases">
        <title>Black Yeasts Isolated from many extreme environments.</title>
        <authorList>
            <person name="Coleine C."/>
            <person name="Stajich J.E."/>
            <person name="Selbmann L."/>
        </authorList>
    </citation>
    <scope>NUCLEOTIDE SEQUENCE</scope>
    <source>
        <strain evidence="1">CCFEE 5714</strain>
    </source>
</reference>
<proteinExistence type="predicted"/>
<keyword evidence="2" id="KW-1185">Reference proteome</keyword>
<gene>
    <name evidence="1" type="primary">HPC2_1</name>
    <name evidence="1" type="ORF">LTR37_003717</name>
</gene>
<name>A0ACC3NR41_9PEZI</name>
<sequence length="677" mass="71849">MEVSAGFGNKMQMDDGASSSSSISSPPTSPQNRQFADTIHVSRPPYSNQNSGEGVSTLASATSAQTSLAANSAAHNANAQTSKQVNNNANGTVPEKPKRQRRKKLGPDGKPLVDDKPKEKKPRKPREPKDKNAPTTSRSKKQKTEIKSEHTIPSYHAPTQMRQPTITEMAAGFPTADSLAAATPSPLKHRVASLENMVRSSVPPIHNTSNPSTPRPFSSGQNYDPVRGSTMDSMLPRASHPPNGPPPVQAPSHANRASASPAISSLIDPPTMTKPPSHSPQTTMQQPFVPSQHFVPSPQPASTFAPPPPVPSQHSPPAVKAMPAITNTDGAMDIEPMCEMPKKQPQQTREVSAPSKSSSSAPTPKAARPTPDPPRGTGSGLLSSSNLFGGPSSSDSSERKGVNIDIQIKLNPAGGNTVNIAQEIVKKYGRDAINPRAAAHREQLLRIAMEQSKFAEGSNDDMSVDLMSEAEGDSNVEMGGMDDEKSNTGQDADGKPAKKRRKKVEEYDKEDDFIDDTELAWQEQSAVAKDGFFVYSGPLVPEGQQAQVESSAPTRGSRGGRGRGRGARTATSGTTHASLAEKTRDPTTATRARTRGTRGTGAPRKPRITKADRERMEAEKTDRERAGGTMGGPNGTLNVPAPTTQQVPATATTTTMSTQQEYAQPPMSHAHSAGSTA</sequence>
<evidence type="ECO:0000313" key="2">
    <source>
        <dbReference type="Proteomes" id="UP001281147"/>
    </source>
</evidence>
<organism evidence="1 2">
    <name type="scientific">Vermiconidia calcicola</name>
    <dbReference type="NCBI Taxonomy" id="1690605"/>
    <lineage>
        <taxon>Eukaryota</taxon>
        <taxon>Fungi</taxon>
        <taxon>Dikarya</taxon>
        <taxon>Ascomycota</taxon>
        <taxon>Pezizomycotina</taxon>
        <taxon>Dothideomycetes</taxon>
        <taxon>Dothideomycetidae</taxon>
        <taxon>Mycosphaerellales</taxon>
        <taxon>Extremaceae</taxon>
        <taxon>Vermiconidia</taxon>
    </lineage>
</organism>
<accession>A0ACC3NR41</accession>